<dbReference type="EMBL" id="BGPR01061670">
    <property type="protein sequence ID" value="GBO37294.1"/>
    <property type="molecule type" value="Genomic_DNA"/>
</dbReference>
<comment type="caution">
    <text evidence="3">The sequence shown here is derived from an EMBL/GenBank/DDBJ whole genome shotgun (WGS) entry which is preliminary data.</text>
</comment>
<protein>
    <submittedName>
        <fullName evidence="3">Uncharacterized protein</fullName>
    </submittedName>
</protein>
<accession>A0A4Y2WKS4</accession>
<name>A0A4Y2WKS4_ARAVE</name>
<organism evidence="3 4">
    <name type="scientific">Araneus ventricosus</name>
    <name type="common">Orbweaver spider</name>
    <name type="synonym">Epeira ventricosa</name>
    <dbReference type="NCBI Taxonomy" id="182803"/>
    <lineage>
        <taxon>Eukaryota</taxon>
        <taxon>Metazoa</taxon>
        <taxon>Ecdysozoa</taxon>
        <taxon>Arthropoda</taxon>
        <taxon>Chelicerata</taxon>
        <taxon>Arachnida</taxon>
        <taxon>Araneae</taxon>
        <taxon>Araneomorphae</taxon>
        <taxon>Entelegynae</taxon>
        <taxon>Araneoidea</taxon>
        <taxon>Araneidae</taxon>
        <taxon>Araneus</taxon>
    </lineage>
</organism>
<reference evidence="3 4" key="1">
    <citation type="journal article" date="2019" name="Sci. Rep.">
        <title>Orb-weaving spider Araneus ventricosus genome elucidates the spidroin gene catalogue.</title>
        <authorList>
            <person name="Kono N."/>
            <person name="Nakamura H."/>
            <person name="Ohtoshi R."/>
            <person name="Moran D.A.P."/>
            <person name="Shinohara A."/>
            <person name="Yoshida Y."/>
            <person name="Fujiwara M."/>
            <person name="Mori M."/>
            <person name="Tomita M."/>
            <person name="Arakawa K."/>
        </authorList>
    </citation>
    <scope>NUCLEOTIDE SEQUENCE [LARGE SCALE GENOMIC DNA]</scope>
</reference>
<proteinExistence type="predicted"/>
<evidence type="ECO:0000313" key="4">
    <source>
        <dbReference type="Proteomes" id="UP000499080"/>
    </source>
</evidence>
<evidence type="ECO:0000256" key="1">
    <source>
        <dbReference type="SAM" id="MobiDB-lite"/>
    </source>
</evidence>
<keyword evidence="4" id="KW-1185">Reference proteome</keyword>
<gene>
    <name evidence="2" type="ORF">AVEN_256456_1</name>
    <name evidence="3" type="ORF">AVEN_64158_1</name>
</gene>
<sequence>MQIVLEGLRWLSGKISASEPEAPGSKPDSNKNPPVHGACNTPNPTHWPSALRWCGAEPWRGAPSPPSTRSSKLPDPFPNSSRIATKRDVIITIQIN</sequence>
<dbReference type="EMBL" id="BGPR01061673">
    <property type="protein sequence ID" value="GBO37298.1"/>
    <property type="molecule type" value="Genomic_DNA"/>
</dbReference>
<evidence type="ECO:0000313" key="2">
    <source>
        <dbReference type="EMBL" id="GBO37294.1"/>
    </source>
</evidence>
<dbReference type="AlphaFoldDB" id="A0A4Y2WKS4"/>
<dbReference type="Proteomes" id="UP000499080">
    <property type="component" value="Unassembled WGS sequence"/>
</dbReference>
<evidence type="ECO:0000313" key="3">
    <source>
        <dbReference type="EMBL" id="GBO37298.1"/>
    </source>
</evidence>
<feature type="region of interest" description="Disordered" evidence="1">
    <location>
        <begin position="14"/>
        <end position="81"/>
    </location>
</feature>